<keyword evidence="3" id="KW-0479">Metal-binding</keyword>
<evidence type="ECO:0000256" key="1">
    <source>
        <dbReference type="ARBA" id="ARBA00001946"/>
    </source>
</evidence>
<dbReference type="InterPro" id="IPR023214">
    <property type="entry name" value="HAD_sf"/>
</dbReference>
<dbReference type="SFLD" id="SFLDG01129">
    <property type="entry name" value="C1.5:_HAD__Beta-PGM__Phosphata"/>
    <property type="match status" value="1"/>
</dbReference>
<dbReference type="NCBIfam" id="TIGR01549">
    <property type="entry name" value="HAD-SF-IA-v1"/>
    <property type="match status" value="1"/>
</dbReference>
<dbReference type="PRINTS" id="PR00413">
    <property type="entry name" value="HADHALOGNASE"/>
</dbReference>
<comment type="similarity">
    <text evidence="2">Belongs to the HAD-like hydrolase superfamily. CbbY/CbbZ/Gph/YieH family.</text>
</comment>
<name>A0A964BXG9_9CYAN</name>
<evidence type="ECO:0000256" key="2">
    <source>
        <dbReference type="ARBA" id="ARBA00006171"/>
    </source>
</evidence>
<dbReference type="PANTHER" id="PTHR46193">
    <property type="entry name" value="6-PHOSPHOGLUCONATE PHOSPHATASE"/>
    <property type="match status" value="1"/>
</dbReference>
<gene>
    <name evidence="5" type="ORF">I4641_20940</name>
</gene>
<dbReference type="NCBIfam" id="TIGR01509">
    <property type="entry name" value="HAD-SF-IA-v3"/>
    <property type="match status" value="1"/>
</dbReference>
<dbReference type="EMBL" id="JADWDC010000084">
    <property type="protein sequence ID" value="MCC0179432.1"/>
    <property type="molecule type" value="Genomic_DNA"/>
</dbReference>
<keyword evidence="4" id="KW-0460">Magnesium</keyword>
<dbReference type="InterPro" id="IPR006439">
    <property type="entry name" value="HAD-SF_hydro_IA"/>
</dbReference>
<dbReference type="SFLD" id="SFLDG01135">
    <property type="entry name" value="C1.5.6:_HAD__Beta-PGM__Phospha"/>
    <property type="match status" value="1"/>
</dbReference>
<protein>
    <submittedName>
        <fullName evidence="5">HAD family phosphatase</fullName>
    </submittedName>
</protein>
<dbReference type="GO" id="GO:0003824">
    <property type="term" value="F:catalytic activity"/>
    <property type="evidence" value="ECO:0007669"/>
    <property type="project" value="UniProtKB-ARBA"/>
</dbReference>
<dbReference type="InterPro" id="IPR023198">
    <property type="entry name" value="PGP-like_dom2"/>
</dbReference>
<dbReference type="InterPro" id="IPR051600">
    <property type="entry name" value="Beta-PGM-like"/>
</dbReference>
<dbReference type="SFLD" id="SFLDS00003">
    <property type="entry name" value="Haloacid_Dehalogenase"/>
    <property type="match status" value="1"/>
</dbReference>
<comment type="caution">
    <text evidence="5">The sequence shown here is derived from an EMBL/GenBank/DDBJ whole genome shotgun (WGS) entry which is preliminary data.</text>
</comment>
<dbReference type="AlphaFoldDB" id="A0A964BXG9"/>
<dbReference type="Gene3D" id="1.10.150.240">
    <property type="entry name" value="Putative phosphatase, domain 2"/>
    <property type="match status" value="1"/>
</dbReference>
<organism evidence="5 6">
    <name type="scientific">Waterburya agarophytonicola KI4</name>
    <dbReference type="NCBI Taxonomy" id="2874699"/>
    <lineage>
        <taxon>Bacteria</taxon>
        <taxon>Bacillati</taxon>
        <taxon>Cyanobacteriota</taxon>
        <taxon>Cyanophyceae</taxon>
        <taxon>Pleurocapsales</taxon>
        <taxon>Hyellaceae</taxon>
        <taxon>Waterburya</taxon>
        <taxon>Waterburya agarophytonicola</taxon>
    </lineage>
</organism>
<dbReference type="RefSeq" id="WP_229642531.1">
    <property type="nucleotide sequence ID" value="NZ_JADWDC010000084.1"/>
</dbReference>
<keyword evidence="6" id="KW-1185">Reference proteome</keyword>
<dbReference type="Proteomes" id="UP000729733">
    <property type="component" value="Unassembled WGS sequence"/>
</dbReference>
<dbReference type="InterPro" id="IPR036412">
    <property type="entry name" value="HAD-like_sf"/>
</dbReference>
<dbReference type="SUPFAM" id="SSF56784">
    <property type="entry name" value="HAD-like"/>
    <property type="match status" value="1"/>
</dbReference>
<dbReference type="InterPro" id="IPR041492">
    <property type="entry name" value="HAD_2"/>
</dbReference>
<evidence type="ECO:0000256" key="4">
    <source>
        <dbReference type="ARBA" id="ARBA00022842"/>
    </source>
</evidence>
<evidence type="ECO:0000313" key="6">
    <source>
        <dbReference type="Proteomes" id="UP000729733"/>
    </source>
</evidence>
<reference evidence="5" key="1">
    <citation type="journal article" date="2021" name="Antonie Van Leeuwenhoek">
        <title>Draft genome and description of Waterburya agarophytonicola gen. nov. sp. nov. (Pleurocapsales, Cyanobacteria): a seaweed symbiont.</title>
        <authorList>
            <person name="Bonthond G."/>
            <person name="Shalygin S."/>
            <person name="Bayer T."/>
            <person name="Weinberger F."/>
        </authorList>
    </citation>
    <scope>NUCLEOTIDE SEQUENCE</scope>
    <source>
        <strain evidence="5">KI4</strain>
    </source>
</reference>
<evidence type="ECO:0000256" key="3">
    <source>
        <dbReference type="ARBA" id="ARBA00022723"/>
    </source>
</evidence>
<proteinExistence type="inferred from homology"/>
<sequence>MSLKAVFLDFSGVIIDDEAIDRSLVADILLQENLRADDDEYINYCRGRSDRAGLKDILANRGRILPDEYLDRLLASKKQAYRQEIDLLDELPLSPHLGEFLSQLKAENITVGLVTGTPKSEVEYILQKAELAQFFDIIVAEDDLEQSKPEPEPYLLALSRLNLQPSNCLAIEDNPIGIESAKRAKIQVVGIANLYPLHMLQRKANWTVDDFLEIELDRVDRVLSKT</sequence>
<comment type="cofactor">
    <cofactor evidence="1">
        <name>Mg(2+)</name>
        <dbReference type="ChEBI" id="CHEBI:18420"/>
    </cofactor>
</comment>
<dbReference type="Pfam" id="PF13419">
    <property type="entry name" value="HAD_2"/>
    <property type="match status" value="1"/>
</dbReference>
<accession>A0A964BXG9</accession>
<dbReference type="PANTHER" id="PTHR46193:SF21">
    <property type="entry name" value="SLL1138 PROTEIN"/>
    <property type="match status" value="1"/>
</dbReference>
<dbReference type="GO" id="GO:0046872">
    <property type="term" value="F:metal ion binding"/>
    <property type="evidence" value="ECO:0007669"/>
    <property type="project" value="UniProtKB-KW"/>
</dbReference>
<dbReference type="Gene3D" id="3.40.50.1000">
    <property type="entry name" value="HAD superfamily/HAD-like"/>
    <property type="match status" value="1"/>
</dbReference>
<evidence type="ECO:0000313" key="5">
    <source>
        <dbReference type="EMBL" id="MCC0179432.1"/>
    </source>
</evidence>